<proteinExistence type="predicted"/>
<keyword evidence="4" id="KW-0808">Transferase</keyword>
<name>A0A199VLN1_ANACO</name>
<dbReference type="InterPro" id="IPR045202">
    <property type="entry name" value="CHIP_RING-Ubox"/>
</dbReference>
<evidence type="ECO:0000256" key="5">
    <source>
        <dbReference type="ARBA" id="ARBA00022737"/>
    </source>
</evidence>
<keyword evidence="7" id="KW-0802">TPR repeat</keyword>
<dbReference type="GO" id="GO:0043161">
    <property type="term" value="P:proteasome-mediated ubiquitin-dependent protein catabolic process"/>
    <property type="evidence" value="ECO:0007669"/>
    <property type="project" value="TreeGrafter"/>
</dbReference>
<evidence type="ECO:0000313" key="10">
    <source>
        <dbReference type="EMBL" id="OAY77913.1"/>
    </source>
</evidence>
<keyword evidence="5" id="KW-0677">Repeat</keyword>
<comment type="catalytic activity">
    <reaction evidence="1">
        <text>S-ubiquitinyl-[E2 ubiquitin-conjugating enzyme]-L-cysteine + [acceptor protein]-L-lysine = [E2 ubiquitin-conjugating enzyme]-L-cysteine + N(6)-ubiquitinyl-[acceptor protein]-L-lysine.</text>
        <dbReference type="EC" id="2.3.2.27"/>
    </reaction>
</comment>
<dbReference type="CDD" id="cd16654">
    <property type="entry name" value="RING-Ubox_CHIP"/>
    <property type="match status" value="1"/>
</dbReference>
<evidence type="ECO:0000256" key="1">
    <source>
        <dbReference type="ARBA" id="ARBA00000900"/>
    </source>
</evidence>
<evidence type="ECO:0000256" key="2">
    <source>
        <dbReference type="ARBA" id="ARBA00004906"/>
    </source>
</evidence>
<dbReference type="GO" id="GO:0006515">
    <property type="term" value="P:protein quality control for misfolded or incompletely synthesized proteins"/>
    <property type="evidence" value="ECO:0007669"/>
    <property type="project" value="TreeGrafter"/>
</dbReference>
<feature type="region of interest" description="Disordered" evidence="8">
    <location>
        <begin position="1"/>
        <end position="66"/>
    </location>
</feature>
<organism evidence="10 11">
    <name type="scientific">Ananas comosus</name>
    <name type="common">Pineapple</name>
    <name type="synonym">Ananas ananas</name>
    <dbReference type="NCBI Taxonomy" id="4615"/>
    <lineage>
        <taxon>Eukaryota</taxon>
        <taxon>Viridiplantae</taxon>
        <taxon>Streptophyta</taxon>
        <taxon>Embryophyta</taxon>
        <taxon>Tracheophyta</taxon>
        <taxon>Spermatophyta</taxon>
        <taxon>Magnoliopsida</taxon>
        <taxon>Liliopsida</taxon>
        <taxon>Poales</taxon>
        <taxon>Bromeliaceae</taxon>
        <taxon>Bromelioideae</taxon>
        <taxon>Ananas</taxon>
    </lineage>
</organism>
<feature type="domain" description="U-box" evidence="9">
    <location>
        <begin position="259"/>
        <end position="333"/>
    </location>
</feature>
<dbReference type="Proteomes" id="UP000092600">
    <property type="component" value="Unassembled WGS sequence"/>
</dbReference>
<dbReference type="InterPro" id="IPR013083">
    <property type="entry name" value="Znf_RING/FYVE/PHD"/>
</dbReference>
<evidence type="ECO:0000256" key="4">
    <source>
        <dbReference type="ARBA" id="ARBA00022679"/>
    </source>
</evidence>
<dbReference type="GO" id="GO:0045862">
    <property type="term" value="P:positive regulation of proteolysis"/>
    <property type="evidence" value="ECO:0007669"/>
    <property type="project" value="TreeGrafter"/>
</dbReference>
<dbReference type="EMBL" id="LSRQ01001428">
    <property type="protein sequence ID" value="OAY77913.1"/>
    <property type="molecule type" value="Genomic_DNA"/>
</dbReference>
<dbReference type="Gene3D" id="3.30.40.10">
    <property type="entry name" value="Zinc/RING finger domain, C3HC4 (zinc finger)"/>
    <property type="match status" value="1"/>
</dbReference>
<evidence type="ECO:0000256" key="7">
    <source>
        <dbReference type="ARBA" id="ARBA00022803"/>
    </source>
</evidence>
<dbReference type="STRING" id="4615.A0A199VLN1"/>
<reference evidence="10 11" key="1">
    <citation type="journal article" date="2016" name="DNA Res.">
        <title>The draft genome of MD-2 pineapple using hybrid error correction of long reads.</title>
        <authorList>
            <person name="Redwan R.M."/>
            <person name="Saidin A."/>
            <person name="Kumar S.V."/>
        </authorList>
    </citation>
    <scope>NUCLEOTIDE SEQUENCE [LARGE SCALE GENOMIC DNA]</scope>
    <source>
        <strain evidence="11">cv. MD2</strain>
        <tissue evidence="10">Leaf</tissue>
    </source>
</reference>
<dbReference type="GO" id="GO:0005737">
    <property type="term" value="C:cytoplasm"/>
    <property type="evidence" value="ECO:0007669"/>
    <property type="project" value="TreeGrafter"/>
</dbReference>
<evidence type="ECO:0000256" key="8">
    <source>
        <dbReference type="SAM" id="MobiDB-lite"/>
    </source>
</evidence>
<comment type="caution">
    <text evidence="10">The sequence shown here is derived from an EMBL/GenBank/DDBJ whole genome shotgun (WGS) entry which is preliminary data.</text>
</comment>
<dbReference type="GO" id="GO:0000209">
    <property type="term" value="P:protein polyubiquitination"/>
    <property type="evidence" value="ECO:0007669"/>
    <property type="project" value="TreeGrafter"/>
</dbReference>
<keyword evidence="6" id="KW-0833">Ubl conjugation pathway</keyword>
<sequence length="338" mass="38190">MARRRRCQTIQNQYEYRGEPQSQPTPQTRSHMQFDYAPPSPSPAHIDPHAAETSDSESYSSVDHEEGDEVIMEDEIGERTCVKAKLADLWNLPPGHRVVVVCNARGQPVRNEGRLLAQFLGSVARDGRICTLSHNDWRYVKKEAEEKILTAVKSDLQKKMAENLEASTLQGQIAWKGDAFSEIIGKDKQGYIRGIGLGPSPREIFKPSCSCSCEGTVVEESIRQIKEHVGRLEQQVQNQSQSTAELKCRVQCLESLSIQVPDHLCCKITLDIFRDPVITPSGVTYERAVLHEHLQKVGKFDPITREPLEPHQLVPNLAIKEAVRAFLDEHGWSYKMQR</sequence>
<evidence type="ECO:0000256" key="6">
    <source>
        <dbReference type="ARBA" id="ARBA00022786"/>
    </source>
</evidence>
<dbReference type="AlphaFoldDB" id="A0A199VLN1"/>
<comment type="pathway">
    <text evidence="2">Protein modification; protein ubiquitination.</text>
</comment>
<evidence type="ECO:0000259" key="9">
    <source>
        <dbReference type="PROSITE" id="PS51698"/>
    </source>
</evidence>
<feature type="compositionally biased region" description="Polar residues" evidence="8">
    <location>
        <begin position="8"/>
        <end position="31"/>
    </location>
</feature>
<dbReference type="PROSITE" id="PS51698">
    <property type="entry name" value="U_BOX"/>
    <property type="match status" value="1"/>
</dbReference>
<dbReference type="SUPFAM" id="SSF57850">
    <property type="entry name" value="RING/U-box"/>
    <property type="match status" value="1"/>
</dbReference>
<dbReference type="EC" id="2.3.2.27" evidence="3"/>
<dbReference type="GO" id="GO:0071218">
    <property type="term" value="P:cellular response to misfolded protein"/>
    <property type="evidence" value="ECO:0007669"/>
    <property type="project" value="TreeGrafter"/>
</dbReference>
<gene>
    <name evidence="10" type="ORF">ACMD2_20667</name>
</gene>
<evidence type="ECO:0000313" key="11">
    <source>
        <dbReference type="Proteomes" id="UP000092600"/>
    </source>
</evidence>
<dbReference type="PANTHER" id="PTHR46803:SF2">
    <property type="entry name" value="E3 UBIQUITIN-PROTEIN LIGASE CHIP"/>
    <property type="match status" value="1"/>
</dbReference>
<dbReference type="PANTHER" id="PTHR46803">
    <property type="entry name" value="E3 UBIQUITIN-PROTEIN LIGASE CHIP"/>
    <property type="match status" value="1"/>
</dbReference>
<dbReference type="GO" id="GO:0061630">
    <property type="term" value="F:ubiquitin protein ligase activity"/>
    <property type="evidence" value="ECO:0007669"/>
    <property type="project" value="UniProtKB-EC"/>
</dbReference>
<dbReference type="InterPro" id="IPR003613">
    <property type="entry name" value="Ubox_domain"/>
</dbReference>
<dbReference type="SMART" id="SM00504">
    <property type="entry name" value="Ubox"/>
    <property type="match status" value="1"/>
</dbReference>
<dbReference type="GO" id="GO:0051087">
    <property type="term" value="F:protein-folding chaperone binding"/>
    <property type="evidence" value="ECO:0007669"/>
    <property type="project" value="TreeGrafter"/>
</dbReference>
<protein>
    <recommendedName>
        <fullName evidence="3">RING-type E3 ubiquitin transferase</fullName>
        <ecNumber evidence="3">2.3.2.27</ecNumber>
    </recommendedName>
</protein>
<dbReference type="Pfam" id="PF04564">
    <property type="entry name" value="U-box"/>
    <property type="match status" value="1"/>
</dbReference>
<dbReference type="UniPathway" id="UPA00143"/>
<accession>A0A199VLN1</accession>
<evidence type="ECO:0000256" key="3">
    <source>
        <dbReference type="ARBA" id="ARBA00012483"/>
    </source>
</evidence>